<evidence type="ECO:0000256" key="3">
    <source>
        <dbReference type="ARBA" id="ARBA00022722"/>
    </source>
</evidence>
<sequence>MAAKQKQARLEDALATLESLVERMESGELSLEESLKAFEDGIRLTRECQQALQQAEQKVRILLDQHQDAEPQPFSDGDDADNA</sequence>
<evidence type="ECO:0000313" key="9">
    <source>
        <dbReference type="Proteomes" id="UP000006764"/>
    </source>
</evidence>
<dbReference type="STRING" id="391936.S7S_15500"/>
<evidence type="ECO:0000313" key="8">
    <source>
        <dbReference type="EMBL" id="AJD49512.1"/>
    </source>
</evidence>
<dbReference type="Proteomes" id="UP000006764">
    <property type="component" value="Chromosome"/>
</dbReference>
<dbReference type="NCBIfam" id="NF002140">
    <property type="entry name" value="PRK00977.1-4"/>
    <property type="match status" value="1"/>
</dbReference>
<dbReference type="OrthoDB" id="9801128at2"/>
<dbReference type="SUPFAM" id="SSF116842">
    <property type="entry name" value="XseB-like"/>
    <property type="match status" value="1"/>
</dbReference>
<evidence type="ECO:0000256" key="1">
    <source>
        <dbReference type="ARBA" id="ARBA00009998"/>
    </source>
</evidence>
<gene>
    <name evidence="6" type="primary">xseB</name>
    <name evidence="8" type="ORF">S7S_15500</name>
</gene>
<dbReference type="GO" id="GO:0009318">
    <property type="term" value="C:exodeoxyribonuclease VII complex"/>
    <property type="evidence" value="ECO:0007669"/>
    <property type="project" value="UniProtKB-UniRule"/>
</dbReference>
<keyword evidence="9" id="KW-1185">Reference proteome</keyword>
<keyword evidence="5 6" id="KW-0269">Exonuclease</keyword>
<comment type="subcellular location">
    <subcellularLocation>
        <location evidence="6">Cytoplasm</location>
    </subcellularLocation>
</comment>
<dbReference type="RefSeq" id="WP_008733481.1">
    <property type="nucleotide sequence ID" value="NZ_CP004387.1"/>
</dbReference>
<dbReference type="EC" id="3.1.11.6" evidence="6"/>
<feature type="region of interest" description="Disordered" evidence="7">
    <location>
        <begin position="63"/>
        <end position="83"/>
    </location>
</feature>
<name>A0A0B4XT85_9GAMM</name>
<dbReference type="PIRSF" id="PIRSF006488">
    <property type="entry name" value="Exonuc_VII_S"/>
    <property type="match status" value="1"/>
</dbReference>
<dbReference type="GO" id="GO:0008855">
    <property type="term" value="F:exodeoxyribonuclease VII activity"/>
    <property type="evidence" value="ECO:0007669"/>
    <property type="project" value="UniProtKB-UniRule"/>
</dbReference>
<dbReference type="HAMAP" id="MF_00337">
    <property type="entry name" value="Exonuc_7_S"/>
    <property type="match status" value="1"/>
</dbReference>
<dbReference type="InterPro" id="IPR037004">
    <property type="entry name" value="Exonuc_VII_ssu_sf"/>
</dbReference>
<evidence type="ECO:0000256" key="4">
    <source>
        <dbReference type="ARBA" id="ARBA00022801"/>
    </source>
</evidence>
<comment type="function">
    <text evidence="6">Bidirectionally degrades single-stranded DNA into large acid-insoluble oligonucleotides, which are then degraded further into small acid-soluble oligonucleotides.</text>
</comment>
<comment type="similarity">
    <text evidence="1 6">Belongs to the XseB family.</text>
</comment>
<comment type="catalytic activity">
    <reaction evidence="6">
        <text>Exonucleolytic cleavage in either 5'- to 3'- or 3'- to 5'-direction to yield nucleoside 5'-phosphates.</text>
        <dbReference type="EC" id="3.1.11.6"/>
    </reaction>
</comment>
<dbReference type="InterPro" id="IPR003761">
    <property type="entry name" value="Exonuc_VII_S"/>
</dbReference>
<dbReference type="Pfam" id="PF02609">
    <property type="entry name" value="Exonuc_VII_S"/>
    <property type="match status" value="1"/>
</dbReference>
<evidence type="ECO:0000256" key="2">
    <source>
        <dbReference type="ARBA" id="ARBA00022490"/>
    </source>
</evidence>
<keyword evidence="2 6" id="KW-0963">Cytoplasm</keyword>
<dbReference type="EMBL" id="CP004387">
    <property type="protein sequence ID" value="AJD49512.1"/>
    <property type="molecule type" value="Genomic_DNA"/>
</dbReference>
<dbReference type="PANTHER" id="PTHR34137:SF1">
    <property type="entry name" value="EXODEOXYRIBONUCLEASE 7 SMALL SUBUNIT"/>
    <property type="match status" value="1"/>
</dbReference>
<organism evidence="8 9">
    <name type="scientific">Isoalcanivorax pacificus W11-5</name>
    <dbReference type="NCBI Taxonomy" id="391936"/>
    <lineage>
        <taxon>Bacteria</taxon>
        <taxon>Pseudomonadati</taxon>
        <taxon>Pseudomonadota</taxon>
        <taxon>Gammaproteobacteria</taxon>
        <taxon>Oceanospirillales</taxon>
        <taxon>Alcanivoracaceae</taxon>
        <taxon>Isoalcanivorax</taxon>
    </lineage>
</organism>
<dbReference type="KEGG" id="apac:S7S_15500"/>
<dbReference type="HOGENOM" id="CLU_145918_3_3_6"/>
<dbReference type="Gene3D" id="1.10.287.1040">
    <property type="entry name" value="Exonuclease VII, small subunit"/>
    <property type="match status" value="1"/>
</dbReference>
<keyword evidence="3 6" id="KW-0540">Nuclease</keyword>
<dbReference type="AlphaFoldDB" id="A0A0B4XT85"/>
<keyword evidence="4 6" id="KW-0378">Hydrolase</keyword>
<evidence type="ECO:0000256" key="7">
    <source>
        <dbReference type="SAM" id="MobiDB-lite"/>
    </source>
</evidence>
<protein>
    <recommendedName>
        <fullName evidence="6">Exodeoxyribonuclease 7 small subunit</fullName>
        <ecNumber evidence="6">3.1.11.6</ecNumber>
    </recommendedName>
    <alternativeName>
        <fullName evidence="6">Exodeoxyribonuclease VII small subunit</fullName>
        <shortName evidence="6">Exonuclease VII small subunit</shortName>
    </alternativeName>
</protein>
<dbReference type="GO" id="GO:0005829">
    <property type="term" value="C:cytosol"/>
    <property type="evidence" value="ECO:0007669"/>
    <property type="project" value="TreeGrafter"/>
</dbReference>
<evidence type="ECO:0000256" key="6">
    <source>
        <dbReference type="HAMAP-Rule" id="MF_00337"/>
    </source>
</evidence>
<dbReference type="GO" id="GO:0006308">
    <property type="term" value="P:DNA catabolic process"/>
    <property type="evidence" value="ECO:0007669"/>
    <property type="project" value="UniProtKB-UniRule"/>
</dbReference>
<dbReference type="NCBIfam" id="TIGR01280">
    <property type="entry name" value="xseB"/>
    <property type="match status" value="1"/>
</dbReference>
<proteinExistence type="inferred from homology"/>
<dbReference type="PANTHER" id="PTHR34137">
    <property type="entry name" value="EXODEOXYRIBONUCLEASE 7 SMALL SUBUNIT"/>
    <property type="match status" value="1"/>
</dbReference>
<reference evidence="8 9" key="1">
    <citation type="journal article" date="2012" name="J. Bacteriol.">
        <title>Genome sequence of an alkane-degrading bacterium, Alcanivorax pacificus type strain W11-5, isolated from deep sea sediment.</title>
        <authorList>
            <person name="Lai Q."/>
            <person name="Shao Z."/>
        </authorList>
    </citation>
    <scope>NUCLEOTIDE SEQUENCE [LARGE SCALE GENOMIC DNA]</scope>
    <source>
        <strain evidence="8 9">W11-5</strain>
    </source>
</reference>
<accession>A0A0B4XT85</accession>
<comment type="subunit">
    <text evidence="6">Heterooligomer composed of large and small subunits.</text>
</comment>
<evidence type="ECO:0000256" key="5">
    <source>
        <dbReference type="ARBA" id="ARBA00022839"/>
    </source>
</evidence>